<sequence>MKTDPYTALRTYFEQRTALSEAEFGVLRELFRPRTLRRHEVLHTAGEVARHGAFVAQGCLRAFVVDAQGKEHILQFAPEQWWIADQHSLSHHAPALFAIDAVEDSEVLLYDELFYHHPNLPAVRDSEMSLTMLTNRIYAMQQRLVLLLSAPAKVRYLDFIHTYPTLAQRLPLRLIAAYLGITPESLSRVRHELAHERP</sequence>
<feature type="domain" description="Cyclic nucleotide-binding" evidence="1">
    <location>
        <begin position="34"/>
        <end position="109"/>
    </location>
</feature>
<dbReference type="EMBL" id="JAGETZ010000011">
    <property type="protein sequence ID" value="MBO2011510.1"/>
    <property type="molecule type" value="Genomic_DNA"/>
</dbReference>
<evidence type="ECO:0000313" key="2">
    <source>
        <dbReference type="EMBL" id="MBO2011510.1"/>
    </source>
</evidence>
<evidence type="ECO:0000313" key="3">
    <source>
        <dbReference type="Proteomes" id="UP000664369"/>
    </source>
</evidence>
<keyword evidence="3" id="KW-1185">Reference proteome</keyword>
<organism evidence="2 3">
    <name type="scientific">Hymenobacter negativus</name>
    <dbReference type="NCBI Taxonomy" id="2795026"/>
    <lineage>
        <taxon>Bacteria</taxon>
        <taxon>Pseudomonadati</taxon>
        <taxon>Bacteroidota</taxon>
        <taxon>Cytophagia</taxon>
        <taxon>Cytophagales</taxon>
        <taxon>Hymenobacteraceae</taxon>
        <taxon>Hymenobacter</taxon>
    </lineage>
</organism>
<name>A0ABS3QJS5_9BACT</name>
<dbReference type="Proteomes" id="UP000664369">
    <property type="component" value="Unassembled WGS sequence"/>
</dbReference>
<dbReference type="InterPro" id="IPR018490">
    <property type="entry name" value="cNMP-bd_dom_sf"/>
</dbReference>
<protein>
    <submittedName>
        <fullName evidence="2">Crp/Fnr family transcriptional regulator</fullName>
    </submittedName>
</protein>
<proteinExistence type="predicted"/>
<comment type="caution">
    <text evidence="2">The sequence shown here is derived from an EMBL/GenBank/DDBJ whole genome shotgun (WGS) entry which is preliminary data.</text>
</comment>
<dbReference type="Pfam" id="PF00027">
    <property type="entry name" value="cNMP_binding"/>
    <property type="match status" value="1"/>
</dbReference>
<gene>
    <name evidence="2" type="ORF">J4E00_20765</name>
</gene>
<evidence type="ECO:0000259" key="1">
    <source>
        <dbReference type="Pfam" id="PF00027"/>
    </source>
</evidence>
<dbReference type="InterPro" id="IPR014710">
    <property type="entry name" value="RmlC-like_jellyroll"/>
</dbReference>
<reference evidence="2 3" key="1">
    <citation type="submission" date="2021-03" db="EMBL/GenBank/DDBJ databases">
        <authorList>
            <person name="Kim M.K."/>
        </authorList>
    </citation>
    <scope>NUCLEOTIDE SEQUENCE [LARGE SCALE GENOMIC DNA]</scope>
    <source>
        <strain evidence="2 3">BT442</strain>
    </source>
</reference>
<dbReference type="SUPFAM" id="SSF51206">
    <property type="entry name" value="cAMP-binding domain-like"/>
    <property type="match status" value="1"/>
</dbReference>
<dbReference type="Gene3D" id="2.60.120.10">
    <property type="entry name" value="Jelly Rolls"/>
    <property type="match status" value="1"/>
</dbReference>
<dbReference type="InterPro" id="IPR000595">
    <property type="entry name" value="cNMP-bd_dom"/>
</dbReference>
<accession>A0ABS3QJS5</accession>
<dbReference type="RefSeq" id="WP_208177198.1">
    <property type="nucleotide sequence ID" value="NZ_JAGETZ010000011.1"/>
</dbReference>